<accession>A0ABZ1C9G8</accession>
<gene>
    <name evidence="3" type="ORF">K1X11_002635</name>
</gene>
<sequence length="567" mass="61356">MLRPLTGLLTGLLFASPALAADVAHADFDSTAAAARLAPIFAPPATTTAVLSPDGRKVAFDLRQGAQISIIVFDLDAPQGLLGNVVIAQDPPQRTREDARCEVLLLSWASPERIVAATITPTLSRPHVAVFSFDADGSNATDPRALDTDGGLSMPIGPIAGPTPQVVVIPSRRTRARTTSFKSGDPSAPRRTMGPSELQVLDLNTGATRSVDAADPEFATLLASLSATRDQQHGDLDADAAFLRRTLPGVQFDLLSTAPGSSRRVARLKRADRPARFLAFDRATGQLWDLTGDPARPAGAPPAFQLFELENQGETFRGFVSLPAGERLADLPVIYLPWKIGYKMRHQEFEPLIAAFNTMGYAVVAVEPSDWENQSAGMHLTMSERRLMPLLDPPPAPEQADFTADRELMRLRLNPPLEQVQRELDHVLRALELVSAQHGLSRTKVALFADGQCDRQSLLLYTHAPTRFKALVLCGVNLGSGPEEMGEWSQLIEKDAAHIKTRAFFAYPDSRPRIVSYVGRVTAKLKAVGVDCEEAPTDFEGVNPMASTHYAATLAQVEAFLQASLNP</sequence>
<feature type="signal peptide" evidence="2">
    <location>
        <begin position="1"/>
        <end position="20"/>
    </location>
</feature>
<evidence type="ECO:0000256" key="2">
    <source>
        <dbReference type="SAM" id="SignalP"/>
    </source>
</evidence>
<dbReference type="Gene3D" id="3.40.50.1820">
    <property type="entry name" value="alpha/beta hydrolase"/>
    <property type="match status" value="1"/>
</dbReference>
<feature type="region of interest" description="Disordered" evidence="1">
    <location>
        <begin position="173"/>
        <end position="194"/>
    </location>
</feature>
<protein>
    <recommendedName>
        <fullName evidence="5">VWFA domain-containing protein</fullName>
    </recommendedName>
</protein>
<feature type="chain" id="PRO_5045308928" description="VWFA domain-containing protein" evidence="2">
    <location>
        <begin position="21"/>
        <end position="567"/>
    </location>
</feature>
<organism evidence="3 4">
    <name type="scientific">Actomonas aquatica</name>
    <dbReference type="NCBI Taxonomy" id="2866162"/>
    <lineage>
        <taxon>Bacteria</taxon>
        <taxon>Pseudomonadati</taxon>
        <taxon>Verrucomicrobiota</taxon>
        <taxon>Opitutia</taxon>
        <taxon>Opitutales</taxon>
        <taxon>Opitutaceae</taxon>
        <taxon>Actomonas</taxon>
    </lineage>
</organism>
<dbReference type="Proteomes" id="UP000738431">
    <property type="component" value="Chromosome"/>
</dbReference>
<reference evidence="3 4" key="2">
    <citation type="submission" date="2023-12" db="EMBL/GenBank/DDBJ databases">
        <title>Description of an unclassified Opitutus bacterium of Verrucomicrobiota.</title>
        <authorList>
            <person name="Zhang D.-F."/>
        </authorList>
    </citation>
    <scope>NUCLEOTIDE SEQUENCE [LARGE SCALE GENOMIC DNA]</scope>
    <source>
        <strain evidence="3 4">WL0086</strain>
    </source>
</reference>
<keyword evidence="4" id="KW-1185">Reference proteome</keyword>
<reference evidence="3 4" key="1">
    <citation type="submission" date="2021-08" db="EMBL/GenBank/DDBJ databases">
        <authorList>
            <person name="Zhang D."/>
            <person name="Zhang A."/>
            <person name="Wang L."/>
        </authorList>
    </citation>
    <scope>NUCLEOTIDE SEQUENCE [LARGE SCALE GENOMIC DNA]</scope>
    <source>
        <strain evidence="3 4">WL0086</strain>
    </source>
</reference>
<evidence type="ECO:0008006" key="5">
    <source>
        <dbReference type="Google" id="ProtNLM"/>
    </source>
</evidence>
<dbReference type="SUPFAM" id="SSF53474">
    <property type="entry name" value="alpha/beta-Hydrolases"/>
    <property type="match status" value="1"/>
</dbReference>
<dbReference type="RefSeq" id="WP_221032407.1">
    <property type="nucleotide sequence ID" value="NZ_CP139781.1"/>
</dbReference>
<dbReference type="InterPro" id="IPR029058">
    <property type="entry name" value="AB_hydrolase_fold"/>
</dbReference>
<proteinExistence type="predicted"/>
<evidence type="ECO:0000313" key="4">
    <source>
        <dbReference type="Proteomes" id="UP000738431"/>
    </source>
</evidence>
<keyword evidence="2" id="KW-0732">Signal</keyword>
<evidence type="ECO:0000256" key="1">
    <source>
        <dbReference type="SAM" id="MobiDB-lite"/>
    </source>
</evidence>
<dbReference type="EMBL" id="CP139781">
    <property type="protein sequence ID" value="WRQ88285.1"/>
    <property type="molecule type" value="Genomic_DNA"/>
</dbReference>
<name>A0ABZ1C9G8_9BACT</name>
<evidence type="ECO:0000313" key="3">
    <source>
        <dbReference type="EMBL" id="WRQ88285.1"/>
    </source>
</evidence>